<dbReference type="RefSeq" id="WP_095596727.1">
    <property type="nucleotide sequence ID" value="NZ_BMKN01000001.1"/>
</dbReference>
<keyword evidence="2" id="KW-1185">Reference proteome</keyword>
<accession>A0A917ACV0</accession>
<comment type="caution">
    <text evidence="1">The sequence shown here is derived from an EMBL/GenBank/DDBJ whole genome shotgun (WGS) entry which is preliminary data.</text>
</comment>
<evidence type="ECO:0000313" key="2">
    <source>
        <dbReference type="Proteomes" id="UP000606730"/>
    </source>
</evidence>
<sequence>MNRFATFWISTLFWATPTTADTIISAQLYRSIDFDDQFAGYFLPYPQPDGNFRECGEQDGEIIYRTVTLDEVEEAIGTCPKHSDVYAFVTYSYKDFSALAPGMELTNVTDSTAYGTIQEVFLKGNGEFGGIVVKTSEGGDLTYLDAGILNTWSAESGPLFSTILDKNKIAAIPKEVISSGEWQGYVFDTYGVNGLSTSLESGAISANGTISIPGLSNAPLR</sequence>
<evidence type="ECO:0000313" key="1">
    <source>
        <dbReference type="EMBL" id="GGE38954.1"/>
    </source>
</evidence>
<dbReference type="AlphaFoldDB" id="A0A917ACV0"/>
<reference evidence="1" key="1">
    <citation type="journal article" date="2014" name="Int. J. Syst. Evol. Microbiol.">
        <title>Complete genome sequence of Corynebacterium casei LMG S-19264T (=DSM 44701T), isolated from a smear-ripened cheese.</title>
        <authorList>
            <consortium name="US DOE Joint Genome Institute (JGI-PGF)"/>
            <person name="Walter F."/>
            <person name="Albersmeier A."/>
            <person name="Kalinowski J."/>
            <person name="Ruckert C."/>
        </authorList>
    </citation>
    <scope>NUCLEOTIDE SEQUENCE</scope>
    <source>
        <strain evidence="1">CGMCC 1.16012</strain>
    </source>
</reference>
<reference evidence="1" key="2">
    <citation type="submission" date="2020-09" db="EMBL/GenBank/DDBJ databases">
        <authorList>
            <person name="Sun Q."/>
            <person name="Zhou Y."/>
        </authorList>
    </citation>
    <scope>NUCLEOTIDE SEQUENCE</scope>
    <source>
        <strain evidence="1">CGMCC 1.16012</strain>
    </source>
</reference>
<gene>
    <name evidence="1" type="ORF">GCM10011517_03390</name>
</gene>
<organism evidence="1 2">
    <name type="scientific">Actibacterium pelagium</name>
    <dbReference type="NCBI Taxonomy" id="2029103"/>
    <lineage>
        <taxon>Bacteria</taxon>
        <taxon>Pseudomonadati</taxon>
        <taxon>Pseudomonadota</taxon>
        <taxon>Alphaproteobacteria</taxon>
        <taxon>Rhodobacterales</taxon>
        <taxon>Roseobacteraceae</taxon>
        <taxon>Actibacterium</taxon>
    </lineage>
</organism>
<proteinExistence type="predicted"/>
<name>A0A917ACV0_9RHOB</name>
<protein>
    <submittedName>
        <fullName evidence="1">Uncharacterized protein</fullName>
    </submittedName>
</protein>
<dbReference type="Proteomes" id="UP000606730">
    <property type="component" value="Unassembled WGS sequence"/>
</dbReference>
<dbReference type="EMBL" id="BMKN01000001">
    <property type="protein sequence ID" value="GGE38954.1"/>
    <property type="molecule type" value="Genomic_DNA"/>
</dbReference>